<dbReference type="Pfam" id="PF09848">
    <property type="entry name" value="SLFN-g3_helicase"/>
    <property type="match status" value="1"/>
</dbReference>
<evidence type="ECO:0000259" key="1">
    <source>
        <dbReference type="Pfam" id="PF09848"/>
    </source>
</evidence>
<dbReference type="Gene3D" id="3.40.50.300">
    <property type="entry name" value="P-loop containing nucleotide triphosphate hydrolases"/>
    <property type="match status" value="1"/>
</dbReference>
<evidence type="ECO:0000313" key="3">
    <source>
        <dbReference type="Proteomes" id="UP001611383"/>
    </source>
</evidence>
<feature type="domain" description="Schlafen group 3-like DNA/RNA helicase" evidence="1">
    <location>
        <begin position="234"/>
        <end position="628"/>
    </location>
</feature>
<protein>
    <submittedName>
        <fullName evidence="2">DUF2075 domain-containing protein</fullName>
    </submittedName>
</protein>
<gene>
    <name evidence="2" type="ORF">F0U60_29880</name>
</gene>
<dbReference type="Proteomes" id="UP001611383">
    <property type="component" value="Chromosome"/>
</dbReference>
<sequence length="671" mass="74295">MERSYYAAWTRELAATPTSAVLGALAARLPFNLEVTQREAWLFEIRHLSELAAALPDAFVFFEFTIPRMGRRADVVLLYRGLVFVLEYKVGERTFGRSAIDQALGYALDLKNFHEASHDARIVPVLVASDAPDTTLSLVWSDDGVMQPALANRSGLLDVIKTVADRFGGDTLEPRVWAAGRYKPTPTIIEAAQALYRGHRVEEISRSEAGAENLTETAGYIGRVIDDAKARGRKTICFVTGVPGSGKTLAGLNIANERMKAHDDEHAVFLSGNGPLVDVLREALKLDALERTRHLPRAERPTGEAEYQKACAFIQNIHHFRDDNLESDLPPVEKVVVFDEAQRAWGREQASAFMRQKRGRAGFAMSEPEFLLSVMDRHQDWCTVVCLIGGGQEINTGEAGLAEWLEALASSFPTWDVHLPEQILGPEYMLTGAAEKALARLQLHKSEHLHLSVSVRSFRAEHVSNFVGALIEGDAARARELAEALINYPVLVTRDVAAARTWLRSQRRANERAGLLASSNALRLKPEGVYVKAKINPPLWFLAPSTDVRASDALEDVGTEFDVQGLELDWACVCWDLNLRRGSDAWKAAAFKGTAWQSVSDPQRQNYVANSYRVLLTRARQGMVIFVPKGDPLDATREPALYDAIYEFLLDCGIGELGRHDDAMSSARHAV</sequence>
<keyword evidence="3" id="KW-1185">Reference proteome</keyword>
<dbReference type="InterPro" id="IPR027417">
    <property type="entry name" value="P-loop_NTPase"/>
</dbReference>
<name>A0ABY9WXK8_9BACT</name>
<dbReference type="InterPro" id="IPR018647">
    <property type="entry name" value="SLFN_3-like_DNA/RNA_helicase"/>
</dbReference>
<accession>A0ABY9WXK8</accession>
<dbReference type="EMBL" id="CP043494">
    <property type="protein sequence ID" value="WNG47877.1"/>
    <property type="molecule type" value="Genomic_DNA"/>
</dbReference>
<evidence type="ECO:0000313" key="2">
    <source>
        <dbReference type="EMBL" id="WNG47877.1"/>
    </source>
</evidence>
<organism evidence="2 3">
    <name type="scientific">Archangium minus</name>
    <dbReference type="NCBI Taxonomy" id="83450"/>
    <lineage>
        <taxon>Bacteria</taxon>
        <taxon>Pseudomonadati</taxon>
        <taxon>Myxococcota</taxon>
        <taxon>Myxococcia</taxon>
        <taxon>Myxococcales</taxon>
        <taxon>Cystobacterineae</taxon>
        <taxon>Archangiaceae</taxon>
        <taxon>Archangium</taxon>
    </lineage>
</organism>
<proteinExistence type="predicted"/>
<dbReference type="RefSeq" id="WP_395804715.1">
    <property type="nucleotide sequence ID" value="NZ_CP043494.1"/>
</dbReference>
<dbReference type="SUPFAM" id="SSF52540">
    <property type="entry name" value="P-loop containing nucleoside triphosphate hydrolases"/>
    <property type="match status" value="2"/>
</dbReference>
<reference evidence="2 3" key="1">
    <citation type="submission" date="2019-08" db="EMBL/GenBank/DDBJ databases">
        <title>Archangium and Cystobacter genomes.</title>
        <authorList>
            <person name="Chen I.-C.K."/>
            <person name="Wielgoss S."/>
        </authorList>
    </citation>
    <scope>NUCLEOTIDE SEQUENCE [LARGE SCALE GENOMIC DNA]</scope>
    <source>
        <strain evidence="2 3">Cbm 6</strain>
    </source>
</reference>